<accession>A0A8S0UN44</accession>
<dbReference type="Gramene" id="OE9A013153T1">
    <property type="protein sequence ID" value="OE9A013153C1"/>
    <property type="gene ID" value="OE9A013153"/>
</dbReference>
<sequence length="113" mass="12510">MVSPPYFQLLRVRLLDPLVPESFSTSRAVLHIGEPWPMMLSRLLASAASFTNMGALCDLPSNHEVLDRLKEVAKKFPTDGGIGPLSIPSTSVSTLTTSLKEYPFRDMKKMMLS</sequence>
<evidence type="ECO:0000313" key="2">
    <source>
        <dbReference type="Proteomes" id="UP000594638"/>
    </source>
</evidence>
<dbReference type="Proteomes" id="UP000594638">
    <property type="component" value="Unassembled WGS sequence"/>
</dbReference>
<evidence type="ECO:0000313" key="1">
    <source>
        <dbReference type="EMBL" id="CAA3019288.1"/>
    </source>
</evidence>
<protein>
    <submittedName>
        <fullName evidence="1">Uncharacterized protein</fullName>
    </submittedName>
</protein>
<organism evidence="1 2">
    <name type="scientific">Olea europaea subsp. europaea</name>
    <dbReference type="NCBI Taxonomy" id="158383"/>
    <lineage>
        <taxon>Eukaryota</taxon>
        <taxon>Viridiplantae</taxon>
        <taxon>Streptophyta</taxon>
        <taxon>Embryophyta</taxon>
        <taxon>Tracheophyta</taxon>
        <taxon>Spermatophyta</taxon>
        <taxon>Magnoliopsida</taxon>
        <taxon>eudicotyledons</taxon>
        <taxon>Gunneridae</taxon>
        <taxon>Pentapetalae</taxon>
        <taxon>asterids</taxon>
        <taxon>lamiids</taxon>
        <taxon>Lamiales</taxon>
        <taxon>Oleaceae</taxon>
        <taxon>Oleeae</taxon>
        <taxon>Olea</taxon>
    </lineage>
</organism>
<reference evidence="1 2" key="1">
    <citation type="submission" date="2019-12" db="EMBL/GenBank/DDBJ databases">
        <authorList>
            <person name="Alioto T."/>
            <person name="Alioto T."/>
            <person name="Gomez Garrido J."/>
        </authorList>
    </citation>
    <scope>NUCLEOTIDE SEQUENCE [LARGE SCALE GENOMIC DNA]</scope>
</reference>
<proteinExistence type="predicted"/>
<dbReference type="AlphaFoldDB" id="A0A8S0UN44"/>
<dbReference type="EMBL" id="CACTIH010008140">
    <property type="protein sequence ID" value="CAA3019288.1"/>
    <property type="molecule type" value="Genomic_DNA"/>
</dbReference>
<gene>
    <name evidence="1" type="ORF">OLEA9_A013153</name>
</gene>
<keyword evidence="2" id="KW-1185">Reference proteome</keyword>
<name>A0A8S0UN44_OLEEU</name>
<comment type="caution">
    <text evidence="1">The sequence shown here is derived from an EMBL/GenBank/DDBJ whole genome shotgun (WGS) entry which is preliminary data.</text>
</comment>